<dbReference type="AlphaFoldDB" id="A0A2V4B5X2"/>
<dbReference type="Gene3D" id="3.30.70.20">
    <property type="match status" value="1"/>
</dbReference>
<protein>
    <submittedName>
        <fullName evidence="1">Ferredoxin</fullName>
    </submittedName>
</protein>
<keyword evidence="2" id="KW-1185">Reference proteome</keyword>
<accession>A0A2V4B5X2</accession>
<dbReference type="SUPFAM" id="SSF54862">
    <property type="entry name" value="4Fe-4S ferredoxins"/>
    <property type="match status" value="1"/>
</dbReference>
<dbReference type="EMBL" id="MASW01000002">
    <property type="protein sequence ID" value="PXY28475.1"/>
    <property type="molecule type" value="Genomic_DNA"/>
</dbReference>
<organism evidence="1 2">
    <name type="scientific">Prauserella muralis</name>
    <dbReference type="NCBI Taxonomy" id="588067"/>
    <lineage>
        <taxon>Bacteria</taxon>
        <taxon>Bacillati</taxon>
        <taxon>Actinomycetota</taxon>
        <taxon>Actinomycetes</taxon>
        <taxon>Pseudonocardiales</taxon>
        <taxon>Pseudonocardiaceae</taxon>
        <taxon>Prauserella</taxon>
    </lineage>
</organism>
<reference evidence="1 2" key="1">
    <citation type="submission" date="2016-07" db="EMBL/GenBank/DDBJ databases">
        <title>Draft genome sequence of Prauserella muralis DSM 45305, isolated from a mould-covered wall in an indoor environment.</title>
        <authorList>
            <person name="Ruckert C."/>
            <person name="Albersmeier A."/>
            <person name="Jiang C.-L."/>
            <person name="Jiang Y."/>
            <person name="Kalinowski J."/>
            <person name="Schneider O."/>
            <person name="Winkler A."/>
            <person name="Zotchev S.B."/>
        </authorList>
    </citation>
    <scope>NUCLEOTIDE SEQUENCE [LARGE SCALE GENOMIC DNA]</scope>
    <source>
        <strain evidence="1 2">DSM 45305</strain>
    </source>
</reference>
<dbReference type="Pfam" id="PF13370">
    <property type="entry name" value="Fer4_13"/>
    <property type="match status" value="1"/>
</dbReference>
<proteinExistence type="predicted"/>
<gene>
    <name evidence="1" type="ORF">BAY60_17760</name>
</gene>
<sequence>MRRKSRTRARLSVDNERCELFGICEWEAPALFELGRDGRLRYRRQPAAGELTQAAAAARCCPMQAIELRGGDDE</sequence>
<comment type="caution">
    <text evidence="1">The sequence shown here is derived from an EMBL/GenBank/DDBJ whole genome shotgun (WGS) entry which is preliminary data.</text>
</comment>
<name>A0A2V4B5X2_9PSEU</name>
<dbReference type="Proteomes" id="UP000249915">
    <property type="component" value="Unassembled WGS sequence"/>
</dbReference>
<evidence type="ECO:0000313" key="1">
    <source>
        <dbReference type="EMBL" id="PXY28475.1"/>
    </source>
</evidence>
<evidence type="ECO:0000313" key="2">
    <source>
        <dbReference type="Proteomes" id="UP000249915"/>
    </source>
</evidence>